<name>A0AAQ3KB03_9LILI</name>
<dbReference type="Proteomes" id="UP001327560">
    <property type="component" value="Chromosome 4"/>
</dbReference>
<evidence type="ECO:0000313" key="3">
    <source>
        <dbReference type="Proteomes" id="UP001327560"/>
    </source>
</evidence>
<organism evidence="2 3">
    <name type="scientific">Canna indica</name>
    <name type="common">Indian-shot</name>
    <dbReference type="NCBI Taxonomy" id="4628"/>
    <lineage>
        <taxon>Eukaryota</taxon>
        <taxon>Viridiplantae</taxon>
        <taxon>Streptophyta</taxon>
        <taxon>Embryophyta</taxon>
        <taxon>Tracheophyta</taxon>
        <taxon>Spermatophyta</taxon>
        <taxon>Magnoliopsida</taxon>
        <taxon>Liliopsida</taxon>
        <taxon>Zingiberales</taxon>
        <taxon>Cannaceae</taxon>
        <taxon>Canna</taxon>
    </lineage>
</organism>
<feature type="region of interest" description="Disordered" evidence="1">
    <location>
        <begin position="1"/>
        <end position="23"/>
    </location>
</feature>
<reference evidence="2 3" key="1">
    <citation type="submission" date="2023-10" db="EMBL/GenBank/DDBJ databases">
        <title>Chromosome-scale genome assembly provides insights into flower coloration mechanisms of Canna indica.</title>
        <authorList>
            <person name="Li C."/>
        </authorList>
    </citation>
    <scope>NUCLEOTIDE SEQUENCE [LARGE SCALE GENOMIC DNA]</scope>
    <source>
        <tissue evidence="2">Flower</tissue>
    </source>
</reference>
<evidence type="ECO:0000313" key="2">
    <source>
        <dbReference type="EMBL" id="WOL05319.1"/>
    </source>
</evidence>
<sequence>MKRRRTGPRHQQHGPRAGASLAHDVDDAGYAAAAASGLRVKDVQPAVRVLPGARWAPNEPQEAEARGRRGGGEAEGVRVLRLRAGVRHRAGVGRAHAVAPGLGEAGRGEDGGGGAAVVVGIVV</sequence>
<protein>
    <submittedName>
        <fullName evidence="2">Uncharacterized protein</fullName>
    </submittedName>
</protein>
<evidence type="ECO:0000256" key="1">
    <source>
        <dbReference type="SAM" id="MobiDB-lite"/>
    </source>
</evidence>
<feature type="region of interest" description="Disordered" evidence="1">
    <location>
        <begin position="52"/>
        <end position="73"/>
    </location>
</feature>
<dbReference type="AlphaFoldDB" id="A0AAQ3KB03"/>
<feature type="compositionally biased region" description="Basic residues" evidence="1">
    <location>
        <begin position="1"/>
        <end position="13"/>
    </location>
</feature>
<accession>A0AAQ3KB03</accession>
<dbReference type="EMBL" id="CP136893">
    <property type="protein sequence ID" value="WOL05319.1"/>
    <property type="molecule type" value="Genomic_DNA"/>
</dbReference>
<gene>
    <name evidence="2" type="ORF">Cni_G14047</name>
</gene>
<feature type="compositionally biased region" description="Basic and acidic residues" evidence="1">
    <location>
        <begin position="63"/>
        <end position="73"/>
    </location>
</feature>
<keyword evidence="3" id="KW-1185">Reference proteome</keyword>
<proteinExistence type="predicted"/>